<feature type="transmembrane region" description="Helical" evidence="1">
    <location>
        <begin position="21"/>
        <end position="45"/>
    </location>
</feature>
<evidence type="ECO:0000256" key="1">
    <source>
        <dbReference type="SAM" id="Phobius"/>
    </source>
</evidence>
<dbReference type="AlphaFoldDB" id="A0A917H1B2"/>
<evidence type="ECO:0000313" key="3">
    <source>
        <dbReference type="Proteomes" id="UP000638848"/>
    </source>
</evidence>
<reference evidence="2" key="1">
    <citation type="journal article" date="2014" name="Int. J. Syst. Evol. Microbiol.">
        <title>Complete genome sequence of Corynebacterium casei LMG S-19264T (=DSM 44701T), isolated from a smear-ripened cheese.</title>
        <authorList>
            <consortium name="US DOE Joint Genome Institute (JGI-PGF)"/>
            <person name="Walter F."/>
            <person name="Albersmeier A."/>
            <person name="Kalinowski J."/>
            <person name="Ruckert C."/>
        </authorList>
    </citation>
    <scope>NUCLEOTIDE SEQUENCE</scope>
    <source>
        <strain evidence="2">CGMCC 1.12187</strain>
    </source>
</reference>
<keyword evidence="1" id="KW-0812">Transmembrane</keyword>
<organism evidence="2 3">
    <name type="scientific">Kocuria dechangensis</name>
    <dbReference type="NCBI Taxonomy" id="1176249"/>
    <lineage>
        <taxon>Bacteria</taxon>
        <taxon>Bacillati</taxon>
        <taxon>Actinomycetota</taxon>
        <taxon>Actinomycetes</taxon>
        <taxon>Micrococcales</taxon>
        <taxon>Micrococcaceae</taxon>
        <taxon>Kocuria</taxon>
    </lineage>
</organism>
<accession>A0A917H1B2</accession>
<evidence type="ECO:0000313" key="2">
    <source>
        <dbReference type="EMBL" id="GGG64247.1"/>
    </source>
</evidence>
<dbReference type="Proteomes" id="UP000638848">
    <property type="component" value="Unassembled WGS sequence"/>
</dbReference>
<name>A0A917H1B2_9MICC</name>
<protein>
    <submittedName>
        <fullName evidence="2">Uncharacterized protein</fullName>
    </submittedName>
</protein>
<sequence length="76" mass="7575">MTDDPAPAAGVRMLFVVARRLLIFAGPASAWVLGPIIGTASLLGARLESSHARAMDAGRGRPPAAVGGVPLAATGV</sequence>
<keyword evidence="3" id="KW-1185">Reference proteome</keyword>
<keyword evidence="1" id="KW-1133">Transmembrane helix</keyword>
<comment type="caution">
    <text evidence="2">The sequence shown here is derived from an EMBL/GenBank/DDBJ whole genome shotgun (WGS) entry which is preliminary data.</text>
</comment>
<reference evidence="2" key="2">
    <citation type="submission" date="2020-09" db="EMBL/GenBank/DDBJ databases">
        <authorList>
            <person name="Sun Q."/>
            <person name="Zhou Y."/>
        </authorList>
    </citation>
    <scope>NUCLEOTIDE SEQUENCE</scope>
    <source>
        <strain evidence="2">CGMCC 1.12187</strain>
    </source>
</reference>
<dbReference type="EMBL" id="BMEQ01000018">
    <property type="protein sequence ID" value="GGG64247.1"/>
    <property type="molecule type" value="Genomic_DNA"/>
</dbReference>
<gene>
    <name evidence="2" type="ORF">GCM10011374_29760</name>
</gene>
<proteinExistence type="predicted"/>
<keyword evidence="1" id="KW-0472">Membrane</keyword>